<dbReference type="Proteomes" id="UP000054350">
    <property type="component" value="Unassembled WGS sequence"/>
</dbReference>
<evidence type="ECO:0000313" key="5">
    <source>
        <dbReference type="Proteomes" id="UP000054350"/>
    </source>
</evidence>
<proteinExistence type="inferred from homology"/>
<organism evidence="4 5">
    <name type="scientific">Allomyces macrogynus (strain ATCC 38327)</name>
    <name type="common">Allomyces javanicus var. macrogynus</name>
    <dbReference type="NCBI Taxonomy" id="578462"/>
    <lineage>
        <taxon>Eukaryota</taxon>
        <taxon>Fungi</taxon>
        <taxon>Fungi incertae sedis</taxon>
        <taxon>Blastocladiomycota</taxon>
        <taxon>Blastocladiomycetes</taxon>
        <taxon>Blastocladiales</taxon>
        <taxon>Blastocladiaceae</taxon>
        <taxon>Allomyces</taxon>
    </lineage>
</organism>
<dbReference type="InterPro" id="IPR036291">
    <property type="entry name" value="NAD(P)-bd_dom_sf"/>
</dbReference>
<comment type="similarity">
    <text evidence="2">Belongs to the FMP52 family.</text>
</comment>
<gene>
    <name evidence="4" type="ORF">AMAG_20368</name>
</gene>
<reference evidence="4 5" key="1">
    <citation type="submission" date="2009-11" db="EMBL/GenBank/DDBJ databases">
        <title>Annotation of Allomyces macrogynus ATCC 38327.</title>
        <authorList>
            <consortium name="The Broad Institute Genome Sequencing Platform"/>
            <person name="Russ C."/>
            <person name="Cuomo C."/>
            <person name="Burger G."/>
            <person name="Gray M.W."/>
            <person name="Holland P.W.H."/>
            <person name="King N."/>
            <person name="Lang F.B.F."/>
            <person name="Roger A.J."/>
            <person name="Ruiz-Trillo I."/>
            <person name="Young S.K."/>
            <person name="Zeng Q."/>
            <person name="Gargeya S."/>
            <person name="Fitzgerald M."/>
            <person name="Haas B."/>
            <person name="Abouelleil A."/>
            <person name="Alvarado L."/>
            <person name="Arachchi H.M."/>
            <person name="Berlin A."/>
            <person name="Chapman S.B."/>
            <person name="Gearin G."/>
            <person name="Goldberg J."/>
            <person name="Griggs A."/>
            <person name="Gujja S."/>
            <person name="Hansen M."/>
            <person name="Heiman D."/>
            <person name="Howarth C."/>
            <person name="Larimer J."/>
            <person name="Lui A."/>
            <person name="MacDonald P.J.P."/>
            <person name="McCowen C."/>
            <person name="Montmayeur A."/>
            <person name="Murphy C."/>
            <person name="Neiman D."/>
            <person name="Pearson M."/>
            <person name="Priest M."/>
            <person name="Roberts A."/>
            <person name="Saif S."/>
            <person name="Shea T."/>
            <person name="Sisk P."/>
            <person name="Stolte C."/>
            <person name="Sykes S."/>
            <person name="Wortman J."/>
            <person name="Nusbaum C."/>
            <person name="Birren B."/>
        </authorList>
    </citation>
    <scope>NUCLEOTIDE SEQUENCE [LARGE SCALE GENOMIC DNA]</scope>
    <source>
        <strain evidence="4 5">ATCC 38327</strain>
    </source>
</reference>
<dbReference type="GO" id="GO:0005741">
    <property type="term" value="C:mitochondrial outer membrane"/>
    <property type="evidence" value="ECO:0007669"/>
    <property type="project" value="UniProtKB-SubCell"/>
</dbReference>
<dbReference type="InterPro" id="IPR016040">
    <property type="entry name" value="NAD(P)-bd_dom"/>
</dbReference>
<comment type="subcellular location">
    <subcellularLocation>
        <location evidence="1">Mitochondrion outer membrane</location>
        <topology evidence="1">Peripheral membrane protein</topology>
    </subcellularLocation>
</comment>
<dbReference type="OMA" id="QFIRIDH"/>
<dbReference type="PANTHER" id="PTHR14097">
    <property type="entry name" value="OXIDOREDUCTASE HTATIP2"/>
    <property type="match status" value="1"/>
</dbReference>
<dbReference type="EMBL" id="GG745372">
    <property type="protein sequence ID" value="KNE71486.1"/>
    <property type="molecule type" value="Genomic_DNA"/>
</dbReference>
<name>A0A0L0T9U5_ALLM3</name>
<accession>A0A0L0T9U5</accession>
<reference evidence="5" key="2">
    <citation type="submission" date="2009-11" db="EMBL/GenBank/DDBJ databases">
        <title>The Genome Sequence of Allomyces macrogynus strain ATCC 38327.</title>
        <authorList>
            <consortium name="The Broad Institute Genome Sequencing Platform"/>
            <person name="Russ C."/>
            <person name="Cuomo C."/>
            <person name="Shea T."/>
            <person name="Young S.K."/>
            <person name="Zeng Q."/>
            <person name="Koehrsen M."/>
            <person name="Haas B."/>
            <person name="Borodovsky M."/>
            <person name="Guigo R."/>
            <person name="Alvarado L."/>
            <person name="Berlin A."/>
            <person name="Borenstein D."/>
            <person name="Chen Z."/>
            <person name="Engels R."/>
            <person name="Freedman E."/>
            <person name="Gellesch M."/>
            <person name="Goldberg J."/>
            <person name="Griggs A."/>
            <person name="Gujja S."/>
            <person name="Heiman D."/>
            <person name="Hepburn T."/>
            <person name="Howarth C."/>
            <person name="Jen D."/>
            <person name="Larson L."/>
            <person name="Lewis B."/>
            <person name="Mehta T."/>
            <person name="Park D."/>
            <person name="Pearson M."/>
            <person name="Roberts A."/>
            <person name="Saif S."/>
            <person name="Shenoy N."/>
            <person name="Sisk P."/>
            <person name="Stolte C."/>
            <person name="Sykes S."/>
            <person name="Walk T."/>
            <person name="White J."/>
            <person name="Yandava C."/>
            <person name="Burger G."/>
            <person name="Gray M.W."/>
            <person name="Holland P.W.H."/>
            <person name="King N."/>
            <person name="Lang F.B.F."/>
            <person name="Roger A.J."/>
            <person name="Ruiz-Trillo I."/>
            <person name="Lander E."/>
            <person name="Nusbaum C."/>
        </authorList>
    </citation>
    <scope>NUCLEOTIDE SEQUENCE [LARGE SCALE GENOMIC DNA]</scope>
    <source>
        <strain evidence="5">ATCC 38327</strain>
    </source>
</reference>
<sequence length="134" mass="14789">MTSCVVLGHTGAVGKALLRELMADARFAHVTVVGRREIDYQGPNKEKLRQQVVDFENLEASRSVFKGHQVAFCSLGTTRADAGSAEQFIRIDHDYVVNAAKLIEEENKVNEKSSNVHFLYVSSGGGISMQDSFR</sequence>
<protein>
    <recommendedName>
        <fullName evidence="3">NAD(P)-binding domain-containing protein</fullName>
    </recommendedName>
</protein>
<dbReference type="OrthoDB" id="430436at2759"/>
<evidence type="ECO:0000259" key="3">
    <source>
        <dbReference type="Pfam" id="PF13460"/>
    </source>
</evidence>
<dbReference type="GO" id="GO:0051170">
    <property type="term" value="P:import into nucleus"/>
    <property type="evidence" value="ECO:0007669"/>
    <property type="project" value="TreeGrafter"/>
</dbReference>
<dbReference type="STRING" id="578462.A0A0L0T9U5"/>
<evidence type="ECO:0000313" key="4">
    <source>
        <dbReference type="EMBL" id="KNE71486.1"/>
    </source>
</evidence>
<dbReference type="PANTHER" id="PTHR14097:SF7">
    <property type="entry name" value="OXIDOREDUCTASE HTATIP2"/>
    <property type="match status" value="1"/>
</dbReference>
<dbReference type="VEuPathDB" id="FungiDB:AMAG_20368"/>
<evidence type="ECO:0000256" key="2">
    <source>
        <dbReference type="ARBA" id="ARBA00006617"/>
    </source>
</evidence>
<dbReference type="Gene3D" id="3.40.50.720">
    <property type="entry name" value="NAD(P)-binding Rossmann-like Domain"/>
    <property type="match status" value="1"/>
</dbReference>
<dbReference type="Pfam" id="PF13460">
    <property type="entry name" value="NAD_binding_10"/>
    <property type="match status" value="1"/>
</dbReference>
<dbReference type="AlphaFoldDB" id="A0A0L0T9U5"/>
<evidence type="ECO:0000256" key="1">
    <source>
        <dbReference type="ARBA" id="ARBA00004450"/>
    </source>
</evidence>
<dbReference type="eggNOG" id="KOG4039">
    <property type="taxonomic scope" value="Eukaryota"/>
</dbReference>
<feature type="domain" description="NAD(P)-binding" evidence="3">
    <location>
        <begin position="9"/>
        <end position="96"/>
    </location>
</feature>
<keyword evidence="5" id="KW-1185">Reference proteome</keyword>
<dbReference type="SUPFAM" id="SSF51735">
    <property type="entry name" value="NAD(P)-binding Rossmann-fold domains"/>
    <property type="match status" value="1"/>
</dbReference>